<evidence type="ECO:0000256" key="1">
    <source>
        <dbReference type="SAM" id="MobiDB-lite"/>
    </source>
</evidence>
<reference evidence="2" key="2">
    <citation type="journal article" date="2015" name="Data Brief">
        <title>Shoot transcriptome of the giant reed, Arundo donax.</title>
        <authorList>
            <person name="Barrero R.A."/>
            <person name="Guerrero F.D."/>
            <person name="Moolhuijzen P."/>
            <person name="Goolsby J.A."/>
            <person name="Tidwell J."/>
            <person name="Bellgard S.E."/>
            <person name="Bellgard M.I."/>
        </authorList>
    </citation>
    <scope>NUCLEOTIDE SEQUENCE</scope>
    <source>
        <tissue evidence="2">Shoot tissue taken approximately 20 cm above the soil surface</tissue>
    </source>
</reference>
<accession>A0A0A9HX95</accession>
<reference evidence="2" key="1">
    <citation type="submission" date="2014-09" db="EMBL/GenBank/DDBJ databases">
        <authorList>
            <person name="Magalhaes I.L.F."/>
            <person name="Oliveira U."/>
            <person name="Santos F.R."/>
            <person name="Vidigal T.H.D.A."/>
            <person name="Brescovit A.D."/>
            <person name="Santos A.J."/>
        </authorList>
    </citation>
    <scope>NUCLEOTIDE SEQUENCE</scope>
    <source>
        <tissue evidence="2">Shoot tissue taken approximately 20 cm above the soil surface</tissue>
    </source>
</reference>
<protein>
    <submittedName>
        <fullName evidence="2">Uncharacterized protein</fullName>
    </submittedName>
</protein>
<feature type="region of interest" description="Disordered" evidence="1">
    <location>
        <begin position="1"/>
        <end position="23"/>
    </location>
</feature>
<proteinExistence type="predicted"/>
<dbReference type="EMBL" id="GBRH01158400">
    <property type="protein sequence ID" value="JAE39496.1"/>
    <property type="molecule type" value="Transcribed_RNA"/>
</dbReference>
<evidence type="ECO:0000313" key="2">
    <source>
        <dbReference type="EMBL" id="JAE39496.1"/>
    </source>
</evidence>
<dbReference type="AlphaFoldDB" id="A0A0A9HX95"/>
<name>A0A0A9HX95_ARUDO</name>
<sequence length="89" mass="9743">MQELSGNPTARVTNFFDPATGSLRDPQLPHLPLLVPHNAAGAGGEGLGEIPIRDPRRAWLPISLPRWRWASYLVGARWFSDYSGGTGFT</sequence>
<organism evidence="2">
    <name type="scientific">Arundo donax</name>
    <name type="common">Giant reed</name>
    <name type="synonym">Donax arundinaceus</name>
    <dbReference type="NCBI Taxonomy" id="35708"/>
    <lineage>
        <taxon>Eukaryota</taxon>
        <taxon>Viridiplantae</taxon>
        <taxon>Streptophyta</taxon>
        <taxon>Embryophyta</taxon>
        <taxon>Tracheophyta</taxon>
        <taxon>Spermatophyta</taxon>
        <taxon>Magnoliopsida</taxon>
        <taxon>Liliopsida</taxon>
        <taxon>Poales</taxon>
        <taxon>Poaceae</taxon>
        <taxon>PACMAD clade</taxon>
        <taxon>Arundinoideae</taxon>
        <taxon>Arundineae</taxon>
        <taxon>Arundo</taxon>
    </lineage>
</organism>
<feature type="compositionally biased region" description="Polar residues" evidence="1">
    <location>
        <begin position="1"/>
        <end position="12"/>
    </location>
</feature>